<dbReference type="Pfam" id="PF04434">
    <property type="entry name" value="SWIM"/>
    <property type="match status" value="1"/>
</dbReference>
<evidence type="ECO:0000256" key="3">
    <source>
        <dbReference type="ARBA" id="ARBA00022833"/>
    </source>
</evidence>
<evidence type="ECO:0000256" key="5">
    <source>
        <dbReference type="SAM" id="MobiDB-lite"/>
    </source>
</evidence>
<dbReference type="SMART" id="SM00575">
    <property type="entry name" value="ZnF_PMZ"/>
    <property type="match status" value="1"/>
</dbReference>
<dbReference type="InterPro" id="IPR007527">
    <property type="entry name" value="Znf_SWIM"/>
</dbReference>
<evidence type="ECO:0000313" key="7">
    <source>
        <dbReference type="EMBL" id="CAD6250688.1"/>
    </source>
</evidence>
<evidence type="ECO:0000256" key="4">
    <source>
        <dbReference type="PROSITE-ProRule" id="PRU00325"/>
    </source>
</evidence>
<dbReference type="GO" id="GO:0008270">
    <property type="term" value="F:zinc ion binding"/>
    <property type="evidence" value="ECO:0007669"/>
    <property type="project" value="UniProtKB-KW"/>
</dbReference>
<accession>A0A811Q5G9</accession>
<evidence type="ECO:0000259" key="6">
    <source>
        <dbReference type="PROSITE" id="PS50966"/>
    </source>
</evidence>
<dbReference type="PANTHER" id="PTHR31973:SF195">
    <property type="entry name" value="MUDR FAMILY TRANSPOSASE"/>
    <property type="match status" value="1"/>
</dbReference>
<name>A0A811Q5G9_9POAL</name>
<feature type="region of interest" description="Disordered" evidence="5">
    <location>
        <begin position="244"/>
        <end position="266"/>
    </location>
</feature>
<evidence type="ECO:0000256" key="1">
    <source>
        <dbReference type="ARBA" id="ARBA00022723"/>
    </source>
</evidence>
<gene>
    <name evidence="7" type="ORF">NCGR_LOCUS34462</name>
</gene>
<proteinExistence type="predicted"/>
<dbReference type="AlphaFoldDB" id="A0A811Q5G9"/>
<feature type="compositionally biased region" description="Basic and acidic residues" evidence="5">
    <location>
        <begin position="255"/>
        <end position="265"/>
    </location>
</feature>
<feature type="domain" description="SWIM-type" evidence="6">
    <location>
        <begin position="164"/>
        <end position="196"/>
    </location>
</feature>
<protein>
    <recommendedName>
        <fullName evidence="6">SWIM-type domain-containing protein</fullName>
    </recommendedName>
</protein>
<evidence type="ECO:0000256" key="2">
    <source>
        <dbReference type="ARBA" id="ARBA00022771"/>
    </source>
</evidence>
<reference evidence="7" key="1">
    <citation type="submission" date="2020-10" db="EMBL/GenBank/DDBJ databases">
        <authorList>
            <person name="Han B."/>
            <person name="Lu T."/>
            <person name="Zhao Q."/>
            <person name="Huang X."/>
            <person name="Zhao Y."/>
        </authorList>
    </citation>
    <scope>NUCLEOTIDE SEQUENCE</scope>
</reference>
<keyword evidence="2 4" id="KW-0863">Zinc-finger</keyword>
<feature type="region of interest" description="Disordered" evidence="5">
    <location>
        <begin position="283"/>
        <end position="363"/>
    </location>
</feature>
<dbReference type="PANTHER" id="PTHR31973">
    <property type="entry name" value="POLYPROTEIN, PUTATIVE-RELATED"/>
    <property type="match status" value="1"/>
</dbReference>
<dbReference type="PROSITE" id="PS50966">
    <property type="entry name" value="ZF_SWIM"/>
    <property type="match status" value="1"/>
</dbReference>
<keyword evidence="8" id="KW-1185">Reference proteome</keyword>
<evidence type="ECO:0000313" key="8">
    <source>
        <dbReference type="Proteomes" id="UP000604825"/>
    </source>
</evidence>
<dbReference type="InterPro" id="IPR006564">
    <property type="entry name" value="Znf_PMZ"/>
</dbReference>
<dbReference type="OrthoDB" id="786266at2759"/>
<dbReference type="EMBL" id="CAJGYO010000008">
    <property type="protein sequence ID" value="CAD6250688.1"/>
    <property type="molecule type" value="Genomic_DNA"/>
</dbReference>
<dbReference type="Proteomes" id="UP000604825">
    <property type="component" value="Unassembled WGS sequence"/>
</dbReference>
<keyword evidence="1" id="KW-0479">Metal-binding</keyword>
<keyword evidence="3" id="KW-0862">Zinc</keyword>
<organism evidence="7 8">
    <name type="scientific">Miscanthus lutarioriparius</name>
    <dbReference type="NCBI Taxonomy" id="422564"/>
    <lineage>
        <taxon>Eukaryota</taxon>
        <taxon>Viridiplantae</taxon>
        <taxon>Streptophyta</taxon>
        <taxon>Embryophyta</taxon>
        <taxon>Tracheophyta</taxon>
        <taxon>Spermatophyta</taxon>
        <taxon>Magnoliopsida</taxon>
        <taxon>Liliopsida</taxon>
        <taxon>Poales</taxon>
        <taxon>Poaceae</taxon>
        <taxon>PACMAD clade</taxon>
        <taxon>Panicoideae</taxon>
        <taxon>Andropogonodae</taxon>
        <taxon>Andropogoneae</taxon>
        <taxon>Saccharinae</taxon>
        <taxon>Miscanthus</taxon>
    </lineage>
</organism>
<sequence length="363" mass="42219">MRHLYSNFMKHYKGDVFTTHLYPAARSYTEGLFKWHLKKIYEFAPDAIKYLQDHHNRIWYRAGFSEDSKCDYLTNNVSESFNSQVRDMKGLLIHELLDGLREMIMEKRYLRRKVGRELGEGILPSVIKEPNLISKHLKVVKVAVSDEDFAEVTLLDDWNNTKRHTVDLVNHCCGCRQWQVTGKPCRHALAWILSNRGLKIKDFVHEYYYVARFKAAYADIVPHMPDRADWPEVELGYKLHPPLQKRAAESAPRVVGDRGSMEERANKKKVRCKRCKGYGHFEKTPQTCQPTEDDDGVDEATTLASLKRVRQEDEGPSKTQKKSRRQVQPSKHPRKSEDKCNQASAKEEEDSEKKKLQSRNASL</sequence>
<comment type="caution">
    <text evidence="7">The sequence shown here is derived from an EMBL/GenBank/DDBJ whole genome shotgun (WGS) entry which is preliminary data.</text>
</comment>